<dbReference type="EMBL" id="BAAARW010000048">
    <property type="protein sequence ID" value="GAA2457843.1"/>
    <property type="molecule type" value="Genomic_DNA"/>
</dbReference>
<protein>
    <recommendedName>
        <fullName evidence="3">SalK</fullName>
    </recommendedName>
</protein>
<keyword evidence="2" id="KW-1185">Reference proteome</keyword>
<evidence type="ECO:0008006" key="3">
    <source>
        <dbReference type="Google" id="ProtNLM"/>
    </source>
</evidence>
<dbReference type="NCBIfam" id="NF047719">
    <property type="entry name" value="SCO6745_fam_HTH"/>
    <property type="match status" value="1"/>
</dbReference>
<organism evidence="1 2">
    <name type="scientific">Actinomadura vinacea</name>
    <dbReference type="NCBI Taxonomy" id="115336"/>
    <lineage>
        <taxon>Bacteria</taxon>
        <taxon>Bacillati</taxon>
        <taxon>Actinomycetota</taxon>
        <taxon>Actinomycetes</taxon>
        <taxon>Streptosporangiales</taxon>
        <taxon>Thermomonosporaceae</taxon>
        <taxon>Actinomadura</taxon>
    </lineage>
</organism>
<gene>
    <name evidence="1" type="ORF">GCM10010191_92000</name>
</gene>
<evidence type="ECO:0000313" key="2">
    <source>
        <dbReference type="Proteomes" id="UP001501231"/>
    </source>
</evidence>
<dbReference type="Proteomes" id="UP001501231">
    <property type="component" value="Unassembled WGS sequence"/>
</dbReference>
<evidence type="ECO:0000313" key="1">
    <source>
        <dbReference type="EMBL" id="GAA2457843.1"/>
    </source>
</evidence>
<dbReference type="RefSeq" id="WP_344598220.1">
    <property type="nucleotide sequence ID" value="NZ_BAAARW010000048.1"/>
</dbReference>
<accession>A0ABN3KFB3</accession>
<reference evidence="1 2" key="1">
    <citation type="journal article" date="2019" name="Int. J. Syst. Evol. Microbiol.">
        <title>The Global Catalogue of Microorganisms (GCM) 10K type strain sequencing project: providing services to taxonomists for standard genome sequencing and annotation.</title>
        <authorList>
            <consortium name="The Broad Institute Genomics Platform"/>
            <consortium name="The Broad Institute Genome Sequencing Center for Infectious Disease"/>
            <person name="Wu L."/>
            <person name="Ma J."/>
        </authorList>
    </citation>
    <scope>NUCLEOTIDE SEQUENCE [LARGE SCALE GENOMIC DNA]</scope>
    <source>
        <strain evidence="1 2">JCM 3325</strain>
    </source>
</reference>
<comment type="caution">
    <text evidence="1">The sequence shown here is derived from an EMBL/GenBank/DDBJ whole genome shotgun (WGS) entry which is preliminary data.</text>
</comment>
<sequence length="281" mass="30310">MEDSYARTLWTAIEPVHVVTYFSPECVQAHKDVGLKGYWMGYFGGRAAPMGPVSAGVIDATFYGFEPERVRRAVPDAWSFASPRDILRTREAAAVQALRRLAPAVDDIAPKAAPLLREVVEAAEGPGRPLFCANRDLPVPDDAVAALWLAATALREHRGEGHLMILTAEGVSGPEANVLSAAVAGDGFDLIPLSRGWTAEDLRATVARLAGRGLLNADGTATEEGRAFRRRIEDRTDALAAPPYRVLDDPEELFALLEPVARAVMDSGEIPFPNPMGLSRD</sequence>
<dbReference type="Pfam" id="PF21863">
    <property type="entry name" value="HTH_67"/>
    <property type="match status" value="1"/>
</dbReference>
<dbReference type="InterPro" id="IPR054058">
    <property type="entry name" value="HTH_67"/>
</dbReference>
<proteinExistence type="predicted"/>
<name>A0ABN3KFB3_9ACTN</name>